<name>A0A371GBP2_MUCPR</name>
<comment type="caution">
    <text evidence="2">The sequence shown here is derived from an EMBL/GenBank/DDBJ whole genome shotgun (WGS) entry which is preliminary data.</text>
</comment>
<dbReference type="EMBL" id="QJKJ01006078">
    <property type="protein sequence ID" value="RDX87990.1"/>
    <property type="molecule type" value="Genomic_DNA"/>
</dbReference>
<sequence length="113" mass="12804">MVKFVDNSTVTAEGIGKVLIQKRNGLQSLIKDVLYVPQMKTNLLSLGQLLEKGYVMNMEHNMMKMYDSKRKLISKAPLSKNRKFKIGIQSDERVLEEEKAEAAMVTMEGKALI</sequence>
<evidence type="ECO:0000313" key="3">
    <source>
        <dbReference type="Proteomes" id="UP000257109"/>
    </source>
</evidence>
<gene>
    <name evidence="2" type="ORF">CR513_30469</name>
</gene>
<dbReference type="OrthoDB" id="2015125at2759"/>
<organism evidence="2 3">
    <name type="scientific">Mucuna pruriens</name>
    <name type="common">Velvet bean</name>
    <name type="synonym">Dolichos pruriens</name>
    <dbReference type="NCBI Taxonomy" id="157652"/>
    <lineage>
        <taxon>Eukaryota</taxon>
        <taxon>Viridiplantae</taxon>
        <taxon>Streptophyta</taxon>
        <taxon>Embryophyta</taxon>
        <taxon>Tracheophyta</taxon>
        <taxon>Spermatophyta</taxon>
        <taxon>Magnoliopsida</taxon>
        <taxon>eudicotyledons</taxon>
        <taxon>Gunneridae</taxon>
        <taxon>Pentapetalae</taxon>
        <taxon>rosids</taxon>
        <taxon>fabids</taxon>
        <taxon>Fabales</taxon>
        <taxon>Fabaceae</taxon>
        <taxon>Papilionoideae</taxon>
        <taxon>50 kb inversion clade</taxon>
        <taxon>NPAAA clade</taxon>
        <taxon>indigoferoid/millettioid clade</taxon>
        <taxon>Phaseoleae</taxon>
        <taxon>Mucuna</taxon>
    </lineage>
</organism>
<evidence type="ECO:0000313" key="2">
    <source>
        <dbReference type="EMBL" id="RDX87990.1"/>
    </source>
</evidence>
<proteinExistence type="predicted"/>
<reference evidence="2" key="1">
    <citation type="submission" date="2018-05" db="EMBL/GenBank/DDBJ databases">
        <title>Draft genome of Mucuna pruriens seed.</title>
        <authorList>
            <person name="Nnadi N.E."/>
            <person name="Vos R."/>
            <person name="Hasami M.H."/>
            <person name="Devisetty U.K."/>
            <person name="Aguiy J.C."/>
        </authorList>
    </citation>
    <scope>NUCLEOTIDE SEQUENCE [LARGE SCALE GENOMIC DNA]</scope>
    <source>
        <strain evidence="2">JCA_2017</strain>
    </source>
</reference>
<evidence type="ECO:0000259" key="1">
    <source>
        <dbReference type="Pfam" id="PF22936"/>
    </source>
</evidence>
<keyword evidence="3" id="KW-1185">Reference proteome</keyword>
<accession>A0A371GBP2</accession>
<feature type="non-terminal residue" evidence="2">
    <location>
        <position position="1"/>
    </location>
</feature>
<feature type="domain" description="Retrovirus-related Pol polyprotein from transposon TNT 1-94-like beta-barrel" evidence="1">
    <location>
        <begin position="2"/>
        <end position="54"/>
    </location>
</feature>
<protein>
    <recommendedName>
        <fullName evidence="1">Retrovirus-related Pol polyprotein from transposon TNT 1-94-like beta-barrel domain-containing protein</fullName>
    </recommendedName>
</protein>
<dbReference type="InterPro" id="IPR054722">
    <property type="entry name" value="PolX-like_BBD"/>
</dbReference>
<dbReference type="AlphaFoldDB" id="A0A371GBP2"/>
<dbReference type="Proteomes" id="UP000257109">
    <property type="component" value="Unassembled WGS sequence"/>
</dbReference>
<dbReference type="Pfam" id="PF22936">
    <property type="entry name" value="Pol_BBD"/>
    <property type="match status" value="1"/>
</dbReference>